<organism evidence="4 5">
    <name type="scientific">Pantoea stewartii subsp. stewartii DC283</name>
    <dbReference type="NCBI Taxonomy" id="660596"/>
    <lineage>
        <taxon>Bacteria</taxon>
        <taxon>Pseudomonadati</taxon>
        <taxon>Pseudomonadota</taxon>
        <taxon>Gammaproteobacteria</taxon>
        <taxon>Enterobacterales</taxon>
        <taxon>Erwiniaceae</taxon>
        <taxon>Pantoea</taxon>
    </lineage>
</organism>
<name>H3R8Z0_PANSE</name>
<dbReference type="OrthoDB" id="6538638at2"/>
<proteinExistence type="predicted"/>
<gene>
    <name evidence="4" type="ORF">CKS_0086</name>
    <name evidence="3" type="ORF">DSJ_18510</name>
</gene>
<evidence type="ECO:0000313" key="6">
    <source>
        <dbReference type="Proteomes" id="UP000192380"/>
    </source>
</evidence>
<keyword evidence="6" id="KW-1185">Reference proteome</keyword>
<reference evidence="3 6" key="3">
    <citation type="submission" date="2016-10" db="EMBL/GenBank/DDBJ databases">
        <title>Complete Genome Assembly of Pantoea stewartii subsp. stewartii DC283, a Corn Pathogen.</title>
        <authorList>
            <person name="Duong D.A."/>
            <person name="Stevens A.M."/>
            <person name="Jensen R.V."/>
        </authorList>
    </citation>
    <scope>NUCLEOTIDE SEQUENCE [LARGE SCALE GENOMIC DNA]</scope>
    <source>
        <strain evidence="3 6">DC283</strain>
    </source>
</reference>
<dbReference type="PATRIC" id="fig|660596.6.peg.323"/>
<dbReference type="STRING" id="660596.DSJ_18510"/>
<sequence>MNPLAIIKNFAPVIVIGLICVALWGLNARNSQLSATNERLEKLANSKDGQINDLRSKNDGLAASVNDLVNAVKEQNEVMGQVAKQRAATAEQNRKLQDEIKQYLAADKNAAAPVPADAVNRLRSAAKAAGGVQDNQPATSKSASGTDKPH</sequence>
<protein>
    <submittedName>
        <fullName evidence="3">Rz lytic protein</fullName>
    </submittedName>
</protein>
<evidence type="ECO:0000313" key="3">
    <source>
        <dbReference type="EMBL" id="ARF51110.1"/>
    </source>
</evidence>
<keyword evidence="2" id="KW-0472">Membrane</keyword>
<dbReference type="Proteomes" id="UP000192380">
    <property type="component" value="Chromosome"/>
</dbReference>
<accession>H3R8Z0</accession>
<reference evidence="4 5" key="1">
    <citation type="journal article" date="2012" name="Mol. Microbiol.">
        <title>The genetic and structural basis of two distinct terminal side branch residues in stewartan and amylovoran exopolysaccharides and their potential role in host adaptation.</title>
        <authorList>
            <person name="Wang X."/>
            <person name="Yang F."/>
            <person name="von Bodman S.B."/>
        </authorList>
    </citation>
    <scope>NUCLEOTIDE SEQUENCE [LARGE SCALE GENOMIC DNA]</scope>
    <source>
        <strain evidence="4 5">DC283</strain>
    </source>
</reference>
<evidence type="ECO:0000313" key="5">
    <source>
        <dbReference type="Proteomes" id="UP000005050"/>
    </source>
</evidence>
<dbReference type="AlphaFoldDB" id="H3R8Z0"/>
<feature type="region of interest" description="Disordered" evidence="1">
    <location>
        <begin position="125"/>
        <end position="150"/>
    </location>
</feature>
<keyword evidence="2" id="KW-1133">Transmembrane helix</keyword>
<dbReference type="RefSeq" id="WP_006117830.1">
    <property type="nucleotide sequence ID" value="NZ_AHIE01000002.1"/>
</dbReference>
<evidence type="ECO:0000313" key="4">
    <source>
        <dbReference type="EMBL" id="EHU01653.1"/>
    </source>
</evidence>
<feature type="transmembrane region" description="Helical" evidence="2">
    <location>
        <begin position="6"/>
        <end position="26"/>
    </location>
</feature>
<dbReference type="KEGG" id="pstw:DSJ_18510"/>
<reference evidence="4" key="2">
    <citation type="submission" date="2012-01" db="EMBL/GenBank/DDBJ databases">
        <authorList>
            <person name="Biehl B.S."/>
            <person name="Ding Y."/>
            <person name="Dugan-Rocha S.P."/>
            <person name="Gibbs R.A."/>
            <person name="Glasner J.D."/>
            <person name="Kovar C."/>
            <person name="Muzny D.M."/>
            <person name="Neeno-Eckwall E.C."/>
            <person name="Perna N.T."/>
            <person name="Qin X."/>
            <person name="von Bodman S.B."/>
            <person name="Weinstock G.M."/>
        </authorList>
    </citation>
    <scope>NUCLEOTIDE SEQUENCE</scope>
    <source>
        <strain evidence="4">DC283</strain>
    </source>
</reference>
<dbReference type="EMBL" id="AHIE01000002">
    <property type="protein sequence ID" value="EHU01653.1"/>
    <property type="molecule type" value="Genomic_DNA"/>
</dbReference>
<dbReference type="Proteomes" id="UP000005050">
    <property type="component" value="Unassembled WGS sequence"/>
</dbReference>
<keyword evidence="2" id="KW-0812">Transmembrane</keyword>
<feature type="compositionally biased region" description="Polar residues" evidence="1">
    <location>
        <begin position="133"/>
        <end position="150"/>
    </location>
</feature>
<evidence type="ECO:0000256" key="1">
    <source>
        <dbReference type="SAM" id="MobiDB-lite"/>
    </source>
</evidence>
<evidence type="ECO:0000256" key="2">
    <source>
        <dbReference type="SAM" id="Phobius"/>
    </source>
</evidence>
<dbReference type="EMBL" id="CP017581">
    <property type="protein sequence ID" value="ARF51110.1"/>
    <property type="molecule type" value="Genomic_DNA"/>
</dbReference>